<dbReference type="EMBL" id="CAVLEF010000001">
    <property type="protein sequence ID" value="CAK1540686.1"/>
    <property type="molecule type" value="Genomic_DNA"/>
</dbReference>
<sequence>MSDKINREYFAPGAAAFNYNASKPLPDLTRNKYKPYLYHLPCKLILTKKYRLLPKSSKSPFYNEDQKITYFVD</sequence>
<dbReference type="AlphaFoldDB" id="A0AAV1IWK3"/>
<evidence type="ECO:0000313" key="2">
    <source>
        <dbReference type="Proteomes" id="UP001497472"/>
    </source>
</evidence>
<comment type="caution">
    <text evidence="1">The sequence shown here is derived from an EMBL/GenBank/DDBJ whole genome shotgun (WGS) entry which is preliminary data.</text>
</comment>
<gene>
    <name evidence="1" type="ORF">LNINA_LOCUS720</name>
</gene>
<accession>A0AAV1IWK3</accession>
<dbReference type="Proteomes" id="UP001497472">
    <property type="component" value="Unassembled WGS sequence"/>
</dbReference>
<name>A0AAV1IWK3_9NEOP</name>
<reference evidence="1 2" key="1">
    <citation type="submission" date="2023-11" db="EMBL/GenBank/DDBJ databases">
        <authorList>
            <person name="Okamura Y."/>
        </authorList>
    </citation>
    <scope>NUCLEOTIDE SEQUENCE [LARGE SCALE GENOMIC DNA]</scope>
</reference>
<organism evidence="1 2">
    <name type="scientific">Leptosia nina</name>
    <dbReference type="NCBI Taxonomy" id="320188"/>
    <lineage>
        <taxon>Eukaryota</taxon>
        <taxon>Metazoa</taxon>
        <taxon>Ecdysozoa</taxon>
        <taxon>Arthropoda</taxon>
        <taxon>Hexapoda</taxon>
        <taxon>Insecta</taxon>
        <taxon>Pterygota</taxon>
        <taxon>Neoptera</taxon>
        <taxon>Endopterygota</taxon>
        <taxon>Lepidoptera</taxon>
        <taxon>Glossata</taxon>
        <taxon>Ditrysia</taxon>
        <taxon>Papilionoidea</taxon>
        <taxon>Pieridae</taxon>
        <taxon>Pierinae</taxon>
        <taxon>Leptosia</taxon>
    </lineage>
</organism>
<keyword evidence="2" id="KW-1185">Reference proteome</keyword>
<evidence type="ECO:0000313" key="1">
    <source>
        <dbReference type="EMBL" id="CAK1540686.1"/>
    </source>
</evidence>
<proteinExistence type="predicted"/>
<protein>
    <submittedName>
        <fullName evidence="1">Uncharacterized protein</fullName>
    </submittedName>
</protein>